<evidence type="ECO:0000313" key="10">
    <source>
        <dbReference type="RefSeq" id="XP_035872796.1"/>
    </source>
</evidence>
<dbReference type="SUPFAM" id="SSF88697">
    <property type="entry name" value="PUA domain-like"/>
    <property type="match status" value="1"/>
</dbReference>
<feature type="domain" description="RING-type" evidence="7">
    <location>
        <begin position="156"/>
        <end position="193"/>
    </location>
</feature>
<evidence type="ECO:0000256" key="2">
    <source>
        <dbReference type="ARBA" id="ARBA00022771"/>
    </source>
</evidence>
<dbReference type="FunCoup" id="A0A7E6D1G5">
    <property type="interactions" value="265"/>
</dbReference>
<sequence length="809" mass="90190">MDSLQTGQMLSLPSELGSNNLELAQPSAPVTRVDTGSHPEAKGSEPLPTREREREQPPTASTPECKVLLTQADALASGGRLREALEVYRQLSERQQLVAQQLEQLVRCLAENIPQGEALAPVPEDRSSAASCVVVSDEEGVATAAEATEVWDGFKCRKCHGFLSDPVSLSCGHTFCKLCLERERAADRRCALCGVKLSALMVATGRARGARRAGQQAPPPLRVNVVLSGLLGKLFPGPARASQLRHEGNRLYRERQVEAALLKYNEAVRLAPNDHLLYSNRSQIYFTLESHEDALHDAEIACKLRPMGFKAHFRKAQALATLGKVEEALREFLYCVSLDGKNKRARSEAQRLLLSFFSPSVPGDSQEHSPDILKLLAPHPRLKEHVESMATEGASHNLPKLSQENMELPHCSSQEDAAASGDHKSLMNPVKVKEDGQRGDMKHQEGEEEEKGDSASLEAASIKTGKCQEKKRKHCQIEPQDTGVPNKASKPDPPTNMEAKPALSVPLASFDASDLECSLCMRLFYEPVTTPCGHTFCLKCLERCLDHNAKCPLCKDGLSQCLASRKYSKNIIMEELIAKFLPEELKERRRLYEEEMEELSNLNKNVPIFVCTMAYPTVPCPLHIFEPCYRLMIRRCIETGTRQFGMCLGDPIKGFAEYGCILEIRNVQFFADGRSVVDSIGKRRFKVLHQGQRDGYNTADIEYIEDQKVQGEDCAELMGLHNCVYEQASSWFHSLKSSLKNRILNHFGPMPEKDADPQINPNGPAWCWWTLAVLPLESRAQLPFLAMRSLKDRLNGIRRILAFISRNQN</sequence>
<dbReference type="InterPro" id="IPR015947">
    <property type="entry name" value="PUA-like_sf"/>
</dbReference>
<dbReference type="InParanoid" id="A0A7E6D1G5"/>
<dbReference type="InterPro" id="IPR027370">
    <property type="entry name" value="Znf-RING_euk"/>
</dbReference>
<dbReference type="InterPro" id="IPR001841">
    <property type="entry name" value="Znf_RING"/>
</dbReference>
<dbReference type="InterPro" id="IPR046336">
    <property type="entry name" value="Lon_prtase_N_sf"/>
</dbReference>
<keyword evidence="5" id="KW-0802">TPR repeat</keyword>
<dbReference type="SMART" id="SM00464">
    <property type="entry name" value="LON"/>
    <property type="match status" value="1"/>
</dbReference>
<feature type="compositionally biased region" description="Basic and acidic residues" evidence="6">
    <location>
        <begin position="421"/>
        <end position="445"/>
    </location>
</feature>
<dbReference type="SUPFAM" id="SSF48452">
    <property type="entry name" value="TPR-like"/>
    <property type="match status" value="1"/>
</dbReference>
<dbReference type="PROSITE" id="PS51787">
    <property type="entry name" value="LON_N"/>
    <property type="match status" value="1"/>
</dbReference>
<evidence type="ECO:0000313" key="9">
    <source>
        <dbReference type="Proteomes" id="UP000504628"/>
    </source>
</evidence>
<dbReference type="PROSITE" id="PS00518">
    <property type="entry name" value="ZF_RING_1"/>
    <property type="match status" value="2"/>
</dbReference>
<feature type="compositionally biased region" description="Basic and acidic residues" evidence="6">
    <location>
        <begin position="35"/>
        <end position="56"/>
    </location>
</feature>
<name>A0A7E6D1G5_9CHIR</name>
<dbReference type="SMART" id="SM00184">
    <property type="entry name" value="RING"/>
    <property type="match status" value="2"/>
</dbReference>
<dbReference type="InterPro" id="IPR019734">
    <property type="entry name" value="TPR_rpt"/>
</dbReference>
<dbReference type="InterPro" id="IPR017907">
    <property type="entry name" value="Znf_RING_CS"/>
</dbReference>
<evidence type="ECO:0000259" key="8">
    <source>
        <dbReference type="PROSITE" id="PS51787"/>
    </source>
</evidence>
<feature type="domain" description="RING-type" evidence="7">
    <location>
        <begin position="517"/>
        <end position="555"/>
    </location>
</feature>
<dbReference type="CDD" id="cd16514">
    <property type="entry name" value="RING-HC_LONFs_rpt2"/>
    <property type="match status" value="1"/>
</dbReference>
<evidence type="ECO:0000259" key="7">
    <source>
        <dbReference type="PROSITE" id="PS50089"/>
    </source>
</evidence>
<dbReference type="Pfam" id="PF13923">
    <property type="entry name" value="zf-C3HC4_2"/>
    <property type="match status" value="1"/>
</dbReference>
<keyword evidence="2 4" id="KW-0863">Zinc-finger</keyword>
<dbReference type="CDD" id="cd16513">
    <property type="entry name" value="RING-HC_LONFs_rpt1"/>
    <property type="match status" value="1"/>
</dbReference>
<evidence type="ECO:0000256" key="5">
    <source>
        <dbReference type="PROSITE-ProRule" id="PRU00339"/>
    </source>
</evidence>
<dbReference type="PANTHER" id="PTHR23327:SF41">
    <property type="entry name" value="LON PEPTIDASE N-TERMINAL DOMAIN AND RING FINGER PROTEIN 3"/>
    <property type="match status" value="1"/>
</dbReference>
<dbReference type="SMART" id="SM00028">
    <property type="entry name" value="TPR"/>
    <property type="match status" value="4"/>
</dbReference>
<feature type="region of interest" description="Disordered" evidence="6">
    <location>
        <begin position="407"/>
        <end position="495"/>
    </location>
</feature>
<dbReference type="SUPFAM" id="SSF57850">
    <property type="entry name" value="RING/U-box"/>
    <property type="match status" value="2"/>
</dbReference>
<dbReference type="AlphaFoldDB" id="A0A7E6D1G5"/>
<dbReference type="PANTHER" id="PTHR23327">
    <property type="entry name" value="RING FINGER PROTEIN 127"/>
    <property type="match status" value="1"/>
</dbReference>
<organism evidence="9 10">
    <name type="scientific">Phyllostomus discolor</name>
    <name type="common">pale spear-nosed bat</name>
    <dbReference type="NCBI Taxonomy" id="89673"/>
    <lineage>
        <taxon>Eukaryota</taxon>
        <taxon>Metazoa</taxon>
        <taxon>Chordata</taxon>
        <taxon>Craniata</taxon>
        <taxon>Vertebrata</taxon>
        <taxon>Euteleostomi</taxon>
        <taxon>Mammalia</taxon>
        <taxon>Eutheria</taxon>
        <taxon>Laurasiatheria</taxon>
        <taxon>Chiroptera</taxon>
        <taxon>Yangochiroptera</taxon>
        <taxon>Phyllostomidae</taxon>
        <taxon>Phyllostominae</taxon>
        <taxon>Phyllostomus</taxon>
    </lineage>
</organism>
<dbReference type="Gene3D" id="3.30.40.10">
    <property type="entry name" value="Zinc/RING finger domain, C3HC4 (zinc finger)"/>
    <property type="match status" value="2"/>
</dbReference>
<dbReference type="InterPro" id="IPR013083">
    <property type="entry name" value="Znf_RING/FYVE/PHD"/>
</dbReference>
<dbReference type="InterPro" id="IPR011990">
    <property type="entry name" value="TPR-like_helical_dom_sf"/>
</dbReference>
<dbReference type="OrthoDB" id="264917at2759"/>
<dbReference type="Gene3D" id="1.25.40.10">
    <property type="entry name" value="Tetratricopeptide repeat domain"/>
    <property type="match status" value="1"/>
</dbReference>
<dbReference type="GeneID" id="114505030"/>
<evidence type="ECO:0000256" key="4">
    <source>
        <dbReference type="PROSITE-ProRule" id="PRU00175"/>
    </source>
</evidence>
<dbReference type="Gene3D" id="2.30.130.40">
    <property type="entry name" value="LON domain-like"/>
    <property type="match status" value="1"/>
</dbReference>
<keyword evidence="9" id="KW-1185">Reference proteome</keyword>
<dbReference type="GO" id="GO:0061630">
    <property type="term" value="F:ubiquitin protein ligase activity"/>
    <property type="evidence" value="ECO:0007669"/>
    <property type="project" value="TreeGrafter"/>
</dbReference>
<feature type="repeat" description="TPR" evidence="5">
    <location>
        <begin position="241"/>
        <end position="274"/>
    </location>
</feature>
<gene>
    <name evidence="10" type="primary">LONRF3</name>
</gene>
<dbReference type="RefSeq" id="XP_035872796.1">
    <property type="nucleotide sequence ID" value="XM_036016903.1"/>
</dbReference>
<feature type="region of interest" description="Disordered" evidence="6">
    <location>
        <begin position="1"/>
        <end position="64"/>
    </location>
</feature>
<keyword evidence="1" id="KW-0479">Metal-binding</keyword>
<dbReference type="PROSITE" id="PS50005">
    <property type="entry name" value="TPR"/>
    <property type="match status" value="1"/>
</dbReference>
<dbReference type="Pfam" id="PF02190">
    <property type="entry name" value="LON_substr_bdg"/>
    <property type="match status" value="1"/>
</dbReference>
<dbReference type="Proteomes" id="UP000504628">
    <property type="component" value="Chromosome X"/>
</dbReference>
<feature type="domain" description="Lon N-terminal" evidence="8">
    <location>
        <begin position="596"/>
        <end position="805"/>
    </location>
</feature>
<dbReference type="CTD" id="79836"/>
<reference evidence="10" key="1">
    <citation type="submission" date="2025-08" db="UniProtKB">
        <authorList>
            <consortium name="RefSeq"/>
        </authorList>
    </citation>
    <scope>IDENTIFICATION</scope>
    <source>
        <tissue evidence="10">Muscle</tissue>
    </source>
</reference>
<accession>A0A7E6D1G5</accession>
<dbReference type="PROSITE" id="PS50089">
    <property type="entry name" value="ZF_RING_2"/>
    <property type="match status" value="2"/>
</dbReference>
<evidence type="ECO:0000256" key="6">
    <source>
        <dbReference type="SAM" id="MobiDB-lite"/>
    </source>
</evidence>
<dbReference type="GO" id="GO:0005737">
    <property type="term" value="C:cytoplasm"/>
    <property type="evidence" value="ECO:0007669"/>
    <property type="project" value="UniProtKB-ARBA"/>
</dbReference>
<proteinExistence type="predicted"/>
<feature type="compositionally biased region" description="Polar residues" evidence="6">
    <location>
        <begin position="1"/>
        <end position="22"/>
    </location>
</feature>
<dbReference type="GO" id="GO:0008270">
    <property type="term" value="F:zinc ion binding"/>
    <property type="evidence" value="ECO:0007669"/>
    <property type="project" value="UniProtKB-KW"/>
</dbReference>
<evidence type="ECO:0000256" key="1">
    <source>
        <dbReference type="ARBA" id="ARBA00022723"/>
    </source>
</evidence>
<keyword evidence="3" id="KW-0862">Zinc</keyword>
<evidence type="ECO:0000256" key="3">
    <source>
        <dbReference type="ARBA" id="ARBA00022833"/>
    </source>
</evidence>
<dbReference type="InterPro" id="IPR003111">
    <property type="entry name" value="Lon_prtase_N"/>
</dbReference>
<protein>
    <submittedName>
        <fullName evidence="10">LON peptidase N-terminal domain and RING finger protein 3 isoform X1</fullName>
    </submittedName>
</protein>
<dbReference type="Pfam" id="PF13445">
    <property type="entry name" value="zf-RING_UBOX"/>
    <property type="match status" value="1"/>
</dbReference>